<feature type="non-terminal residue" evidence="2">
    <location>
        <position position="137"/>
    </location>
</feature>
<dbReference type="PANTHER" id="PTHR37984:SF5">
    <property type="entry name" value="PROTEIN NYNRIN-LIKE"/>
    <property type="match status" value="1"/>
</dbReference>
<keyword evidence="1" id="KW-0175">Coiled coil</keyword>
<keyword evidence="3" id="KW-1185">Reference proteome</keyword>
<feature type="coiled-coil region" evidence="1">
    <location>
        <begin position="84"/>
        <end position="118"/>
    </location>
</feature>
<dbReference type="AlphaFoldDB" id="A0A392RHZ7"/>
<sequence length="137" mass="16350">TQLKLSSAYHPESDGQTEVVKRCLETYLRCFIADQPRTWISWVHWAEYWFNTTFHSSTEKTPFEIVYGRTPPVLTRWLQGETKVEAVQRELIDRDEALRQLKSQLLRAQEKMKSQADKRRVERSYEVGEWVFVKLRA</sequence>
<organism evidence="2 3">
    <name type="scientific">Trifolium medium</name>
    <dbReference type="NCBI Taxonomy" id="97028"/>
    <lineage>
        <taxon>Eukaryota</taxon>
        <taxon>Viridiplantae</taxon>
        <taxon>Streptophyta</taxon>
        <taxon>Embryophyta</taxon>
        <taxon>Tracheophyta</taxon>
        <taxon>Spermatophyta</taxon>
        <taxon>Magnoliopsida</taxon>
        <taxon>eudicotyledons</taxon>
        <taxon>Gunneridae</taxon>
        <taxon>Pentapetalae</taxon>
        <taxon>rosids</taxon>
        <taxon>fabids</taxon>
        <taxon>Fabales</taxon>
        <taxon>Fabaceae</taxon>
        <taxon>Papilionoideae</taxon>
        <taxon>50 kb inversion clade</taxon>
        <taxon>NPAAA clade</taxon>
        <taxon>Hologalegina</taxon>
        <taxon>IRL clade</taxon>
        <taxon>Trifolieae</taxon>
        <taxon>Trifolium</taxon>
    </lineage>
</organism>
<evidence type="ECO:0000313" key="2">
    <source>
        <dbReference type="EMBL" id="MCI35215.1"/>
    </source>
</evidence>
<proteinExistence type="predicted"/>
<comment type="caution">
    <text evidence="2">The sequence shown here is derived from an EMBL/GenBank/DDBJ whole genome shotgun (WGS) entry which is preliminary data.</text>
</comment>
<dbReference type="InterPro" id="IPR012337">
    <property type="entry name" value="RNaseH-like_sf"/>
</dbReference>
<feature type="non-terminal residue" evidence="2">
    <location>
        <position position="1"/>
    </location>
</feature>
<dbReference type="Gene3D" id="3.30.420.10">
    <property type="entry name" value="Ribonuclease H-like superfamily/Ribonuclease H"/>
    <property type="match status" value="1"/>
</dbReference>
<evidence type="ECO:0000256" key="1">
    <source>
        <dbReference type="SAM" id="Coils"/>
    </source>
</evidence>
<protein>
    <submittedName>
        <fullName evidence="2">Ty3/gypsy retrotransposon protein</fullName>
    </submittedName>
</protein>
<name>A0A392RHZ7_9FABA</name>
<reference evidence="2 3" key="1">
    <citation type="journal article" date="2018" name="Front. Plant Sci.">
        <title>Red Clover (Trifolium pratense) and Zigzag Clover (T. medium) - A Picture of Genomic Similarities and Differences.</title>
        <authorList>
            <person name="Dluhosova J."/>
            <person name="Istvanek J."/>
            <person name="Nedelnik J."/>
            <person name="Repkova J."/>
        </authorList>
    </citation>
    <scope>NUCLEOTIDE SEQUENCE [LARGE SCALE GENOMIC DNA]</scope>
    <source>
        <strain evidence="3">cv. 10/8</strain>
        <tissue evidence="2">Leaf</tissue>
    </source>
</reference>
<dbReference type="EMBL" id="LXQA010221298">
    <property type="protein sequence ID" value="MCI35215.1"/>
    <property type="molecule type" value="Genomic_DNA"/>
</dbReference>
<dbReference type="SUPFAM" id="SSF53098">
    <property type="entry name" value="Ribonuclease H-like"/>
    <property type="match status" value="1"/>
</dbReference>
<dbReference type="InterPro" id="IPR036397">
    <property type="entry name" value="RNaseH_sf"/>
</dbReference>
<dbReference type="Proteomes" id="UP000265520">
    <property type="component" value="Unassembled WGS sequence"/>
</dbReference>
<dbReference type="PANTHER" id="PTHR37984">
    <property type="entry name" value="PROTEIN CBG26694"/>
    <property type="match status" value="1"/>
</dbReference>
<evidence type="ECO:0000313" key="3">
    <source>
        <dbReference type="Proteomes" id="UP000265520"/>
    </source>
</evidence>
<accession>A0A392RHZ7</accession>
<dbReference type="GO" id="GO:0003676">
    <property type="term" value="F:nucleic acid binding"/>
    <property type="evidence" value="ECO:0007669"/>
    <property type="project" value="InterPro"/>
</dbReference>
<dbReference type="InterPro" id="IPR050951">
    <property type="entry name" value="Retrovirus_Pol_polyprotein"/>
</dbReference>